<reference evidence="1 2" key="1">
    <citation type="submission" date="2016-12" db="EMBL/GenBank/DDBJ databases">
        <title>The genomes of Aspergillus section Nigri reveals drivers in fungal speciation.</title>
        <authorList>
            <consortium name="DOE Joint Genome Institute"/>
            <person name="Vesth T.C."/>
            <person name="Nybo J."/>
            <person name="Theobald S."/>
            <person name="Brandl J."/>
            <person name="Frisvad J.C."/>
            <person name="Nielsen K.F."/>
            <person name="Lyhne E.K."/>
            <person name="Kogle M.E."/>
            <person name="Kuo A."/>
            <person name="Riley R."/>
            <person name="Clum A."/>
            <person name="Nolan M."/>
            <person name="Lipzen A."/>
            <person name="Salamov A."/>
            <person name="Henrissat B."/>
            <person name="Wiebenga A."/>
            <person name="De Vries R.P."/>
            <person name="Grigoriev I.V."/>
            <person name="Mortensen U.H."/>
            <person name="Andersen M.R."/>
            <person name="Baker S.E."/>
        </authorList>
    </citation>
    <scope>NUCLEOTIDE SEQUENCE [LARGE SCALE GENOMIC DNA]</scope>
    <source>
        <strain evidence="1 2">CBS 115572</strain>
    </source>
</reference>
<dbReference type="Proteomes" id="UP000246702">
    <property type="component" value="Unassembled WGS sequence"/>
</dbReference>
<evidence type="ECO:0000313" key="1">
    <source>
        <dbReference type="EMBL" id="PWY89551.1"/>
    </source>
</evidence>
<gene>
    <name evidence="1" type="ORF">BO94DRAFT_40510</name>
</gene>
<comment type="caution">
    <text evidence="1">The sequence shown here is derived from an EMBL/GenBank/DDBJ whole genome shotgun (WGS) entry which is preliminary data.</text>
</comment>
<dbReference type="GeneID" id="37109528"/>
<name>A0A317WUR1_9EURO</name>
<keyword evidence="2" id="KW-1185">Reference proteome</keyword>
<evidence type="ECO:0000313" key="2">
    <source>
        <dbReference type="Proteomes" id="UP000246702"/>
    </source>
</evidence>
<protein>
    <submittedName>
        <fullName evidence="1">Uncharacterized protein</fullName>
    </submittedName>
</protein>
<organism evidence="1 2">
    <name type="scientific">Aspergillus sclerotioniger CBS 115572</name>
    <dbReference type="NCBI Taxonomy" id="1450535"/>
    <lineage>
        <taxon>Eukaryota</taxon>
        <taxon>Fungi</taxon>
        <taxon>Dikarya</taxon>
        <taxon>Ascomycota</taxon>
        <taxon>Pezizomycotina</taxon>
        <taxon>Eurotiomycetes</taxon>
        <taxon>Eurotiomycetidae</taxon>
        <taxon>Eurotiales</taxon>
        <taxon>Aspergillaceae</taxon>
        <taxon>Aspergillus</taxon>
        <taxon>Aspergillus subgen. Circumdati</taxon>
    </lineage>
</organism>
<accession>A0A317WUR1</accession>
<dbReference type="AlphaFoldDB" id="A0A317WUR1"/>
<dbReference type="EMBL" id="MSFK01000011">
    <property type="protein sequence ID" value="PWY89551.1"/>
    <property type="molecule type" value="Genomic_DNA"/>
</dbReference>
<sequence length="78" mass="8624">MVALMELSSHEPMLMMLSAATAPSSGVVLNSWLVTGAQLPLISPVNAIIYTLHLSLRLFLLLTETLHQSHLISLRMLW</sequence>
<dbReference type="RefSeq" id="XP_025468462.1">
    <property type="nucleotide sequence ID" value="XM_025607385.1"/>
</dbReference>
<proteinExistence type="predicted"/>